<dbReference type="Proteomes" id="UP000298471">
    <property type="component" value="Unassembled WGS sequence"/>
</dbReference>
<dbReference type="InterPro" id="IPR050309">
    <property type="entry name" value="Type-B_Carboxylest/Lipase"/>
</dbReference>
<evidence type="ECO:0000256" key="1">
    <source>
        <dbReference type="SAM" id="SignalP"/>
    </source>
</evidence>
<dbReference type="Gene3D" id="3.40.50.1820">
    <property type="entry name" value="alpha/beta hydrolase"/>
    <property type="match status" value="1"/>
</dbReference>
<reference evidence="3 4" key="1">
    <citation type="submission" date="2019-04" db="EMBL/GenBank/DDBJ databases">
        <authorList>
            <person name="Feng G."/>
            <person name="Zhang J."/>
            <person name="Zhu H."/>
        </authorList>
    </citation>
    <scope>NUCLEOTIDE SEQUENCE [LARGE SCALE GENOMIC DNA]</scope>
    <source>
        <strain evidence="3 4">9PBR-1</strain>
    </source>
</reference>
<sequence>MYSFSMKACQLLLLLALQIRVAAAQSRTVVNALPVNQVQVAAGLLEGTTAASGIRVFKGVPFAAPPVGKLRWQPPQPVVKWGGVRSAKAFGPRAMQLPLYGDMNFRSAGMSEDCLYLNVWTPAKSARERRPVLVYFYGGGFNAGDASEPRYDGESMARQGIVTVTVNYRLGAFGFLALPALTQESVHHAAGNYGLLDQQAALRWVQQNIAAFGGDPHHVTIAGELAGSVSVSAQVAAPKSRNTFQQAIGESGSLLSADRAPIPLVEAEQAGVAFAALLGTASLEALRALPAQQLLGAAGRPGAPRFRPTVDGYFFTKAPLLAYQAGEQAHVPLLVGWNSQEVDYHSLLGSATPTRENFRAAVQKLYGPHADEVLRRYPATTDADAEQAATDLATDRFTAYATWKWADLHGQTSGQPVYRYLYAHPRPQMVPAMGNATAGLAGGVVQQPATAPKTPLATGAVHSAEIEYALGNLATNKVYAWTAADYQLSKIMQDYFVNFIKTGSPNGVGLPAWPAVNGSPTGQILRLDLPTQAEPEPHRERYEFLNHLNTQ</sequence>
<feature type="domain" description="Carboxylesterase type B" evidence="2">
    <location>
        <begin position="36"/>
        <end position="544"/>
    </location>
</feature>
<dbReference type="AlphaFoldDB" id="A0A4Z0PTB2"/>
<evidence type="ECO:0000313" key="4">
    <source>
        <dbReference type="Proteomes" id="UP000298471"/>
    </source>
</evidence>
<feature type="chain" id="PRO_5021222852" evidence="1">
    <location>
        <begin position="25"/>
        <end position="551"/>
    </location>
</feature>
<dbReference type="InterPro" id="IPR029058">
    <property type="entry name" value="AB_hydrolase_fold"/>
</dbReference>
<dbReference type="Pfam" id="PF00135">
    <property type="entry name" value="COesterase"/>
    <property type="match status" value="1"/>
</dbReference>
<keyword evidence="1" id="KW-0732">Signal</keyword>
<organism evidence="3 4">
    <name type="scientific">Hymenobacter metallicola</name>
    <dbReference type="NCBI Taxonomy" id="2563114"/>
    <lineage>
        <taxon>Bacteria</taxon>
        <taxon>Pseudomonadati</taxon>
        <taxon>Bacteroidota</taxon>
        <taxon>Cytophagia</taxon>
        <taxon>Cytophagales</taxon>
        <taxon>Hymenobacteraceae</taxon>
        <taxon>Hymenobacter</taxon>
    </lineage>
</organism>
<dbReference type="SUPFAM" id="SSF53474">
    <property type="entry name" value="alpha/beta-Hydrolases"/>
    <property type="match status" value="1"/>
</dbReference>
<accession>A0A4Z0PTB2</accession>
<proteinExistence type="predicted"/>
<dbReference type="PANTHER" id="PTHR11559">
    <property type="entry name" value="CARBOXYLESTERASE"/>
    <property type="match status" value="1"/>
</dbReference>
<dbReference type="EMBL" id="SRMB01000008">
    <property type="protein sequence ID" value="TGE20948.1"/>
    <property type="molecule type" value="Genomic_DNA"/>
</dbReference>
<evidence type="ECO:0000313" key="3">
    <source>
        <dbReference type="EMBL" id="TGE20948.1"/>
    </source>
</evidence>
<dbReference type="InterPro" id="IPR002018">
    <property type="entry name" value="CarbesteraseB"/>
</dbReference>
<comment type="caution">
    <text evidence="3">The sequence shown here is derived from an EMBL/GenBank/DDBJ whole genome shotgun (WGS) entry which is preliminary data.</text>
</comment>
<keyword evidence="4" id="KW-1185">Reference proteome</keyword>
<name>A0A4Z0PTB2_9BACT</name>
<evidence type="ECO:0000259" key="2">
    <source>
        <dbReference type="Pfam" id="PF00135"/>
    </source>
</evidence>
<gene>
    <name evidence="3" type="ORF">E5K02_24605</name>
</gene>
<dbReference type="OrthoDB" id="9775851at2"/>
<dbReference type="InterPro" id="IPR019819">
    <property type="entry name" value="Carboxylesterase_B_CS"/>
</dbReference>
<protein>
    <submittedName>
        <fullName evidence="3">Carboxylesterase family protein</fullName>
    </submittedName>
</protein>
<dbReference type="PROSITE" id="PS00941">
    <property type="entry name" value="CARBOXYLESTERASE_B_2"/>
    <property type="match status" value="1"/>
</dbReference>
<feature type="signal peptide" evidence="1">
    <location>
        <begin position="1"/>
        <end position="24"/>
    </location>
</feature>